<dbReference type="Pfam" id="PF06439">
    <property type="entry name" value="3keto-disac_hyd"/>
    <property type="match status" value="1"/>
</dbReference>
<evidence type="ECO:0000259" key="2">
    <source>
        <dbReference type="Pfam" id="PF06439"/>
    </source>
</evidence>
<feature type="signal peptide" evidence="1">
    <location>
        <begin position="1"/>
        <end position="30"/>
    </location>
</feature>
<evidence type="ECO:0000313" key="4">
    <source>
        <dbReference type="Proteomes" id="UP001272242"/>
    </source>
</evidence>
<dbReference type="Proteomes" id="UP001272242">
    <property type="component" value="Unassembled WGS sequence"/>
</dbReference>
<proteinExistence type="predicted"/>
<sequence>MRVWNRCWAGLLLAPLATATLLPLPLSSAANDSKADEWVPLFNGKNLDGWTPKITGHEFGDNYADTFRVENGVIKAAYDKYKEFNGQFGHLFYKDKFSHYRLRVEYRFTGEQCKGGPGWATRNSGVMFHCQDPKTMRKDQEFPVSIEAQFLGGLGKGKRPTNNMCSPGTNIVSGGKLYTSHCLNSKSETYDGDVWVTAEIEVNGSGAVKHLVEGKVVMEYEKPQLDPKDDDAKKLIKDEKKLLLEEGYIALQAESHPVEFRKVEIKVLKK</sequence>
<protein>
    <submittedName>
        <fullName evidence="3">DUF1080 domain-containing protein</fullName>
    </submittedName>
</protein>
<dbReference type="InterPro" id="IPR010496">
    <property type="entry name" value="AL/BT2_dom"/>
</dbReference>
<accession>A0ABU5F9P5</accession>
<reference evidence="4" key="1">
    <citation type="journal article" date="2023" name="Mar. Drugs">
        <title>Gemmata algarum, a Novel Planctomycete Isolated from an Algal Mat, Displays Antimicrobial Activity.</title>
        <authorList>
            <person name="Kumar G."/>
            <person name="Kallscheuer N."/>
            <person name="Kashif M."/>
            <person name="Ahamad S."/>
            <person name="Jagadeeshwari U."/>
            <person name="Pannikurungottu S."/>
            <person name="Haufschild T."/>
            <person name="Kabuu M."/>
            <person name="Sasikala C."/>
            <person name="Jogler C."/>
            <person name="Ramana C."/>
        </authorList>
    </citation>
    <scope>NUCLEOTIDE SEQUENCE [LARGE SCALE GENOMIC DNA]</scope>
    <source>
        <strain evidence="4">JC673</strain>
    </source>
</reference>
<keyword evidence="4" id="KW-1185">Reference proteome</keyword>
<dbReference type="Gene3D" id="2.60.120.560">
    <property type="entry name" value="Exo-inulinase, domain 1"/>
    <property type="match status" value="1"/>
</dbReference>
<evidence type="ECO:0000256" key="1">
    <source>
        <dbReference type="SAM" id="SignalP"/>
    </source>
</evidence>
<gene>
    <name evidence="3" type="ORF">R5W23_004627</name>
</gene>
<feature type="domain" description="3-keto-alpha-glucoside-1,2-lyase/3-keto-2-hydroxy-glucal hydratase" evidence="2">
    <location>
        <begin position="37"/>
        <end position="266"/>
    </location>
</feature>
<comment type="caution">
    <text evidence="3">The sequence shown here is derived from an EMBL/GenBank/DDBJ whole genome shotgun (WGS) entry which is preliminary data.</text>
</comment>
<feature type="chain" id="PRO_5047180415" evidence="1">
    <location>
        <begin position="31"/>
        <end position="270"/>
    </location>
</feature>
<dbReference type="RefSeq" id="WP_320689377.1">
    <property type="nucleotide sequence ID" value="NZ_JAXBLV010000233.1"/>
</dbReference>
<dbReference type="EMBL" id="JAXBLV010000233">
    <property type="protein sequence ID" value="MDY3563128.1"/>
    <property type="molecule type" value="Genomic_DNA"/>
</dbReference>
<organism evidence="3 4">
    <name type="scientific">Gemmata algarum</name>
    <dbReference type="NCBI Taxonomy" id="2975278"/>
    <lineage>
        <taxon>Bacteria</taxon>
        <taxon>Pseudomonadati</taxon>
        <taxon>Planctomycetota</taxon>
        <taxon>Planctomycetia</taxon>
        <taxon>Gemmatales</taxon>
        <taxon>Gemmataceae</taxon>
        <taxon>Gemmata</taxon>
    </lineage>
</organism>
<keyword evidence="1" id="KW-0732">Signal</keyword>
<name>A0ABU5F9P5_9BACT</name>
<evidence type="ECO:0000313" key="3">
    <source>
        <dbReference type="EMBL" id="MDY3563128.1"/>
    </source>
</evidence>